<dbReference type="AlphaFoldDB" id="A0A0F9EYA9"/>
<evidence type="ECO:0000259" key="6">
    <source>
        <dbReference type="SMART" id="SM00385"/>
    </source>
</evidence>
<accession>A0A0F9EYA9</accession>
<evidence type="ECO:0000256" key="5">
    <source>
        <dbReference type="ARBA" id="ARBA00023163"/>
    </source>
</evidence>
<dbReference type="PROSITE" id="PS00782">
    <property type="entry name" value="TFIIB"/>
    <property type="match status" value="1"/>
</dbReference>
<dbReference type="GO" id="GO:0070897">
    <property type="term" value="P:transcription preinitiation complex assembly"/>
    <property type="evidence" value="ECO:0007669"/>
    <property type="project" value="InterPro"/>
</dbReference>
<feature type="domain" description="Cyclin-like" evidence="6">
    <location>
        <begin position="220"/>
        <end position="301"/>
    </location>
</feature>
<proteinExistence type="inferred from homology"/>
<dbReference type="SMART" id="SM00385">
    <property type="entry name" value="CYCLIN"/>
    <property type="match status" value="2"/>
</dbReference>
<dbReference type="EMBL" id="LAZR01023293">
    <property type="protein sequence ID" value="KKL79009.1"/>
    <property type="molecule type" value="Genomic_DNA"/>
</dbReference>
<dbReference type="GO" id="GO:0017025">
    <property type="term" value="F:TBP-class protein binding"/>
    <property type="evidence" value="ECO:0007669"/>
    <property type="project" value="InterPro"/>
</dbReference>
<reference evidence="7" key="1">
    <citation type="journal article" date="2015" name="Nature">
        <title>Complex archaea that bridge the gap between prokaryotes and eukaryotes.</title>
        <authorList>
            <person name="Spang A."/>
            <person name="Saw J.H."/>
            <person name="Jorgensen S.L."/>
            <person name="Zaremba-Niedzwiedzka K."/>
            <person name="Martijn J."/>
            <person name="Lind A.E."/>
            <person name="van Eijk R."/>
            <person name="Schleper C."/>
            <person name="Guy L."/>
            <person name="Ettema T.J."/>
        </authorList>
    </citation>
    <scope>NUCLEOTIDE SEQUENCE</scope>
</reference>
<dbReference type="PANTHER" id="PTHR11618">
    <property type="entry name" value="TRANSCRIPTION INITIATION FACTOR IIB-RELATED"/>
    <property type="match status" value="1"/>
</dbReference>
<feature type="domain" description="Cyclin-like" evidence="6">
    <location>
        <begin position="126"/>
        <end position="207"/>
    </location>
</feature>
<dbReference type="InterPro" id="IPR000812">
    <property type="entry name" value="TFIIB"/>
</dbReference>
<keyword evidence="3" id="KW-0677">Repeat</keyword>
<dbReference type="InterPro" id="IPR023486">
    <property type="entry name" value="TFIIB_CS"/>
</dbReference>
<keyword evidence="4" id="KW-0805">Transcription regulation</keyword>
<sequence>MKEDYTKEIFQKCIQNSCNKGPLITDTEAGEIMCGSCGIVLVEKSEDPSPNFHGFTKEDYMKNTGQGSKSSLAFNDMGLSTVIKSQNIDSTGRRLSGKMRTAFYRLRMWDRNTKSKKNIKFTEPFVLLDGIRAKLGLSKSVVEESAYIYRKAVTKELSRGRSRPVLISAAIYAACRLTNTPRTLRDVALAANVPKKSLQKTYRLLVRALGLTLDTYDPINFIPRIATSVKVHEKTKRDAIEFLAKAKKMEFTAGKNPIGMASAALYLSCVKNNEDVSQAKIAEAAGVTTVTIRNRYHVLVKQLSD</sequence>
<dbReference type="CDD" id="cd20550">
    <property type="entry name" value="CYCLIN_TFIIB_archaea_like_rpt2"/>
    <property type="match status" value="1"/>
</dbReference>
<organism evidence="7">
    <name type="scientific">marine sediment metagenome</name>
    <dbReference type="NCBI Taxonomy" id="412755"/>
    <lineage>
        <taxon>unclassified sequences</taxon>
        <taxon>metagenomes</taxon>
        <taxon>ecological metagenomes</taxon>
    </lineage>
</organism>
<evidence type="ECO:0000256" key="3">
    <source>
        <dbReference type="ARBA" id="ARBA00022737"/>
    </source>
</evidence>
<evidence type="ECO:0000313" key="7">
    <source>
        <dbReference type="EMBL" id="KKL79009.1"/>
    </source>
</evidence>
<dbReference type="Gene3D" id="1.10.472.10">
    <property type="entry name" value="Cyclin-like"/>
    <property type="match status" value="1"/>
</dbReference>
<evidence type="ECO:0000256" key="4">
    <source>
        <dbReference type="ARBA" id="ARBA00023015"/>
    </source>
</evidence>
<comment type="caution">
    <text evidence="7">The sequence shown here is derived from an EMBL/GenBank/DDBJ whole genome shotgun (WGS) entry which is preliminary data.</text>
</comment>
<evidence type="ECO:0000256" key="1">
    <source>
        <dbReference type="ARBA" id="ARBA00010857"/>
    </source>
</evidence>
<gene>
    <name evidence="7" type="ORF">LCGC14_2019160</name>
</gene>
<dbReference type="Pfam" id="PF00382">
    <property type="entry name" value="TFIIB"/>
    <property type="match status" value="2"/>
</dbReference>
<dbReference type="InterPro" id="IPR013150">
    <property type="entry name" value="TFIIB_cyclin"/>
</dbReference>
<dbReference type="PANTHER" id="PTHR11618:SF13">
    <property type="entry name" value="TRANSCRIPTION INITIATION FACTOR IIB"/>
    <property type="match status" value="1"/>
</dbReference>
<evidence type="ECO:0000256" key="2">
    <source>
        <dbReference type="ARBA" id="ARBA00013932"/>
    </source>
</evidence>
<keyword evidence="5" id="KW-0804">Transcription</keyword>
<dbReference type="SUPFAM" id="SSF47954">
    <property type="entry name" value="Cyclin-like"/>
    <property type="match status" value="2"/>
</dbReference>
<name>A0A0F9EYA9_9ZZZZ</name>
<dbReference type="Gene3D" id="1.10.472.170">
    <property type="match status" value="1"/>
</dbReference>
<protein>
    <recommendedName>
        <fullName evidence="2">Transcription initiation factor IIB</fullName>
    </recommendedName>
</protein>
<dbReference type="GO" id="GO:0097550">
    <property type="term" value="C:transcription preinitiation complex"/>
    <property type="evidence" value="ECO:0007669"/>
    <property type="project" value="TreeGrafter"/>
</dbReference>
<dbReference type="InterPro" id="IPR013763">
    <property type="entry name" value="Cyclin-like_dom"/>
</dbReference>
<dbReference type="PRINTS" id="PR00685">
    <property type="entry name" value="TIFACTORIIB"/>
</dbReference>
<dbReference type="SUPFAM" id="SSF57783">
    <property type="entry name" value="Zinc beta-ribbon"/>
    <property type="match status" value="1"/>
</dbReference>
<comment type="similarity">
    <text evidence="1">Belongs to the TFIIB family.</text>
</comment>
<dbReference type="InterPro" id="IPR036915">
    <property type="entry name" value="Cyclin-like_sf"/>
</dbReference>